<name>A0ABN9NPJ1_9MYCO</name>
<dbReference type="PANTHER" id="PTHR43201">
    <property type="entry name" value="ACYL-COA SYNTHETASE"/>
    <property type="match status" value="1"/>
</dbReference>
<feature type="transmembrane region" description="Helical" evidence="2">
    <location>
        <begin position="89"/>
        <end position="109"/>
    </location>
</feature>
<feature type="domain" description="AMP-dependent synthetase/ligase" evidence="3">
    <location>
        <begin position="51"/>
        <end position="404"/>
    </location>
</feature>
<evidence type="ECO:0000256" key="1">
    <source>
        <dbReference type="ARBA" id="ARBA00006432"/>
    </source>
</evidence>
<organism evidence="5 6">
    <name type="scientific">[Mycobacterium] holstebronense</name>
    <dbReference type="NCBI Taxonomy" id="3064288"/>
    <lineage>
        <taxon>Bacteria</taxon>
        <taxon>Bacillati</taxon>
        <taxon>Actinomycetota</taxon>
        <taxon>Actinomycetes</taxon>
        <taxon>Mycobacteriales</taxon>
        <taxon>Mycobacteriaceae</taxon>
        <taxon>Mycolicibacterium</taxon>
    </lineage>
</organism>
<keyword evidence="6" id="KW-1185">Reference proteome</keyword>
<sequence>MRKIPADLARHYEEQGWWTRETLGDLLASGLAAGAETGFEVHSAVRPWRGSFADVELVARRLAAGLRARGVGPGDVVALQLPNWMEAAAAFWAAAFLGAVVVPVVHFYGPRELGFILSASRPRVFITAERFGRMSFRPELCADIPIVGVVGGNDASVVGGNDASVVGGNDASVVGGNDASVVGGNVDDFEDLLADEPMAGTLDADPAAPALIAFTSGTTREPKGVIHSHQTLCCETRQLLANYPKDRGRQLTATPVGHFIGMVGAFLIPVLEGAPIDLADVWDPAKVLALMAEQGVSIGGGPPYFVTSLLDHPDFTDAHLHHIRHVGLGGSTVPGAVTRRLADLGIFVFRSYGSTEHPSITGSRPSAPEDKRLFTDGDARPGVEVRLAPDGEILSRGPDLCLGYTDDALTAAAFDADGWYHTGDIGVLDADGYLTITDRKADVIIRGGENISAVEVEDVLLAMPAVAEAVVVAAPDARLGERAVAVLRLKPACELPAMSQVQEHFERMGVARQKWPEELREVEDFPRTASGKVQKYLVRKQLTGSVATTPS</sequence>
<dbReference type="Gene3D" id="3.30.300.30">
    <property type="match status" value="1"/>
</dbReference>
<comment type="similarity">
    <text evidence="1">Belongs to the ATP-dependent AMP-binding enzyme family.</text>
</comment>
<keyword evidence="2" id="KW-1133">Transmembrane helix</keyword>
<dbReference type="PANTHER" id="PTHR43201:SF8">
    <property type="entry name" value="ACYL-COA SYNTHETASE FAMILY MEMBER 3"/>
    <property type="match status" value="1"/>
</dbReference>
<accession>A0ABN9NPJ1</accession>
<gene>
    <name evidence="5" type="ORF">MU0102_003575</name>
</gene>
<dbReference type="InterPro" id="IPR025110">
    <property type="entry name" value="AMP-bd_C"/>
</dbReference>
<evidence type="ECO:0000313" key="6">
    <source>
        <dbReference type="Proteomes" id="UP001190464"/>
    </source>
</evidence>
<evidence type="ECO:0000259" key="4">
    <source>
        <dbReference type="Pfam" id="PF13193"/>
    </source>
</evidence>
<evidence type="ECO:0000259" key="3">
    <source>
        <dbReference type="Pfam" id="PF00501"/>
    </source>
</evidence>
<dbReference type="Pfam" id="PF13193">
    <property type="entry name" value="AMP-binding_C"/>
    <property type="match status" value="1"/>
</dbReference>
<dbReference type="SUPFAM" id="SSF56801">
    <property type="entry name" value="Acetyl-CoA synthetase-like"/>
    <property type="match status" value="1"/>
</dbReference>
<protein>
    <submittedName>
        <fullName evidence="5">AMP-binding protein</fullName>
    </submittedName>
</protein>
<dbReference type="Gene3D" id="3.40.50.12780">
    <property type="entry name" value="N-terminal domain of ligase-like"/>
    <property type="match status" value="1"/>
</dbReference>
<dbReference type="RefSeq" id="WP_308484326.1">
    <property type="nucleotide sequence ID" value="NZ_OY726398.1"/>
</dbReference>
<dbReference type="InterPro" id="IPR000873">
    <property type="entry name" value="AMP-dep_synth/lig_dom"/>
</dbReference>
<evidence type="ECO:0000256" key="2">
    <source>
        <dbReference type="SAM" id="Phobius"/>
    </source>
</evidence>
<dbReference type="Pfam" id="PF00501">
    <property type="entry name" value="AMP-binding"/>
    <property type="match status" value="1"/>
</dbReference>
<dbReference type="InterPro" id="IPR045851">
    <property type="entry name" value="AMP-bd_C_sf"/>
</dbReference>
<feature type="domain" description="AMP-binding enzyme C-terminal" evidence="4">
    <location>
        <begin position="455"/>
        <end position="532"/>
    </location>
</feature>
<keyword evidence="2" id="KW-0472">Membrane</keyword>
<dbReference type="InterPro" id="IPR042099">
    <property type="entry name" value="ANL_N_sf"/>
</dbReference>
<keyword evidence="2" id="KW-0812">Transmembrane</keyword>
<reference evidence="5 6" key="1">
    <citation type="submission" date="2023-08" db="EMBL/GenBank/DDBJ databases">
        <authorList>
            <person name="Folkvardsen B D."/>
            <person name="Norman A."/>
        </authorList>
    </citation>
    <scope>NUCLEOTIDE SEQUENCE [LARGE SCALE GENOMIC DNA]</scope>
    <source>
        <strain evidence="5 6">Mu0102</strain>
    </source>
</reference>
<dbReference type="EMBL" id="OY726398">
    <property type="protein sequence ID" value="CAJ1508945.1"/>
    <property type="molecule type" value="Genomic_DNA"/>
</dbReference>
<dbReference type="Proteomes" id="UP001190464">
    <property type="component" value="Chromosome"/>
</dbReference>
<evidence type="ECO:0000313" key="5">
    <source>
        <dbReference type="EMBL" id="CAJ1508945.1"/>
    </source>
</evidence>
<proteinExistence type="inferred from homology"/>